<accession>A0A1B7X0K4</accession>
<dbReference type="Proteomes" id="UP000092093">
    <property type="component" value="Unassembled WGS sequence"/>
</dbReference>
<dbReference type="AlphaFoldDB" id="A0A1B7X0K4"/>
<name>A0A1B7X0K4_APHFL</name>
<evidence type="ECO:0008006" key="4">
    <source>
        <dbReference type="Google" id="ProtNLM"/>
    </source>
</evidence>
<dbReference type="EMBL" id="LJOW01000081">
    <property type="protein sequence ID" value="OBQ42888.1"/>
    <property type="molecule type" value="Genomic_DNA"/>
</dbReference>
<sequence length="297" mass="31317">MELERAQGVVERVGQARDQAVGGGLLAGEDLTFHGLGLHHLALHVHGFLELGVDRVDAFLKVAKLAFVEGRAFDASALELAGLDDHHLDAGHLGGFGVVRDGHVDADGADGAGGAGDDAVGSGANPIGSGGHLGVRVSERRLAEGADLVGKLFDAGDRATRGRDLQGDLLDIGTGGERVQSLGDFVHVHGAHHLLERGQAFADHADDRDDADAVDDVGLRGHAEELREHIREAELLGEDSVVLGLGRVDEEGLAARQSVGEETHSLRNWVGLRRRALPGQRARPPSRGTRGLPPRRR</sequence>
<evidence type="ECO:0000313" key="2">
    <source>
        <dbReference type="EMBL" id="OBQ42888.1"/>
    </source>
</evidence>
<gene>
    <name evidence="2" type="ORF">AN484_15485</name>
</gene>
<organism evidence="2 3">
    <name type="scientific">Aphanizomenon flos-aquae WA102</name>
    <dbReference type="NCBI Taxonomy" id="1710896"/>
    <lineage>
        <taxon>Bacteria</taxon>
        <taxon>Bacillati</taxon>
        <taxon>Cyanobacteriota</taxon>
        <taxon>Cyanophyceae</taxon>
        <taxon>Nostocales</taxon>
        <taxon>Aphanizomenonaceae</taxon>
        <taxon>Aphanizomenon</taxon>
    </lineage>
</organism>
<comment type="caution">
    <text evidence="2">The sequence shown here is derived from an EMBL/GenBank/DDBJ whole genome shotgun (WGS) entry which is preliminary data.</text>
</comment>
<feature type="region of interest" description="Disordered" evidence="1">
    <location>
        <begin position="271"/>
        <end position="297"/>
    </location>
</feature>
<evidence type="ECO:0000313" key="3">
    <source>
        <dbReference type="Proteomes" id="UP000092093"/>
    </source>
</evidence>
<proteinExistence type="predicted"/>
<evidence type="ECO:0000256" key="1">
    <source>
        <dbReference type="SAM" id="MobiDB-lite"/>
    </source>
</evidence>
<protein>
    <recommendedName>
        <fullName evidence="4">NAD-specific glutamate dehydrogenase</fullName>
    </recommendedName>
</protein>
<reference evidence="2 3" key="1">
    <citation type="submission" date="2015-09" db="EMBL/GenBank/DDBJ databases">
        <title>Aphanizomenon flos-aquae WA102.</title>
        <authorList>
            <person name="Driscoll C."/>
        </authorList>
    </citation>
    <scope>NUCLEOTIDE SEQUENCE [LARGE SCALE GENOMIC DNA]</scope>
    <source>
        <strain evidence="2">WA102</strain>
    </source>
</reference>